<evidence type="ECO:0000313" key="3">
    <source>
        <dbReference type="Proteomes" id="UP000033220"/>
    </source>
</evidence>
<dbReference type="GO" id="GO:0003677">
    <property type="term" value="F:DNA binding"/>
    <property type="evidence" value="ECO:0007669"/>
    <property type="project" value="InterPro"/>
</dbReference>
<dbReference type="GO" id="GO:0006355">
    <property type="term" value="P:regulation of DNA-templated transcription"/>
    <property type="evidence" value="ECO:0007669"/>
    <property type="project" value="InterPro"/>
</dbReference>
<dbReference type="SUPFAM" id="SSF46785">
    <property type="entry name" value="Winged helix' DNA-binding domain"/>
    <property type="match status" value="1"/>
</dbReference>
<dbReference type="KEGG" id="rpm:RSPPHO_00104"/>
<dbReference type="AlphaFoldDB" id="H6SIV3"/>
<dbReference type="Gene3D" id="1.10.10.10">
    <property type="entry name" value="Winged helix-like DNA-binding domain superfamily/Winged helix DNA-binding domain"/>
    <property type="match status" value="1"/>
</dbReference>
<organism evidence="2 3">
    <name type="scientific">Pararhodospirillum photometricum DSM 122</name>
    <dbReference type="NCBI Taxonomy" id="1150469"/>
    <lineage>
        <taxon>Bacteria</taxon>
        <taxon>Pseudomonadati</taxon>
        <taxon>Pseudomonadota</taxon>
        <taxon>Alphaproteobacteria</taxon>
        <taxon>Rhodospirillales</taxon>
        <taxon>Rhodospirillaceae</taxon>
        <taxon>Pararhodospirillum</taxon>
    </lineage>
</organism>
<protein>
    <submittedName>
        <fullName evidence="2">Cyclic nucleotide-binding:Bacterial regulatory protein, Crp</fullName>
    </submittedName>
</protein>
<dbReference type="InterPro" id="IPR012318">
    <property type="entry name" value="HTH_CRP"/>
</dbReference>
<sequence>MRKRRGGGDAGSFDLSGPPQRLAGLPALCFSAYGVRLTDLLLLIEEVAFGRVDVRLAQTLLGRSQDGRWQGTHQELATELGTAREVVSRQLKDFERRGWVSLGRGCVTVLSPDALATLRRP</sequence>
<gene>
    <name evidence="2" type="ORF">RSPPHO_00104</name>
</gene>
<evidence type="ECO:0000313" key="2">
    <source>
        <dbReference type="EMBL" id="CCG06730.1"/>
    </source>
</evidence>
<dbReference type="InterPro" id="IPR036388">
    <property type="entry name" value="WH-like_DNA-bd_sf"/>
</dbReference>
<dbReference type="eggNOG" id="COG0664">
    <property type="taxonomic scope" value="Bacteria"/>
</dbReference>
<reference evidence="2 3" key="1">
    <citation type="submission" date="2012-02" db="EMBL/GenBank/DDBJ databases">
        <title>Shotgun genome sequence of Phaeospirillum photometricum DSM 122.</title>
        <authorList>
            <person name="Duquesne K."/>
            <person name="Sturgis J."/>
        </authorList>
    </citation>
    <scope>NUCLEOTIDE SEQUENCE [LARGE SCALE GENOMIC DNA]</scope>
    <source>
        <strain evidence="3">DSM122</strain>
    </source>
</reference>
<feature type="domain" description="HTH crp-type" evidence="1">
    <location>
        <begin position="50"/>
        <end position="113"/>
    </location>
</feature>
<dbReference type="Pfam" id="PF13545">
    <property type="entry name" value="HTH_Crp_2"/>
    <property type="match status" value="1"/>
</dbReference>
<accession>H6SIV3</accession>
<proteinExistence type="predicted"/>
<evidence type="ECO:0000259" key="1">
    <source>
        <dbReference type="PROSITE" id="PS51063"/>
    </source>
</evidence>
<dbReference type="PATRIC" id="fig|1150469.3.peg.149"/>
<name>H6SIV3_PARPM</name>
<dbReference type="PROSITE" id="PS51063">
    <property type="entry name" value="HTH_CRP_2"/>
    <property type="match status" value="1"/>
</dbReference>
<dbReference type="InterPro" id="IPR036390">
    <property type="entry name" value="WH_DNA-bd_sf"/>
</dbReference>
<dbReference type="EMBL" id="HE663493">
    <property type="protein sequence ID" value="CCG06730.1"/>
    <property type="molecule type" value="Genomic_DNA"/>
</dbReference>
<dbReference type="Proteomes" id="UP000033220">
    <property type="component" value="Chromosome DSM 122"/>
</dbReference>
<dbReference type="STRING" id="1150469.RSPPHO_00104"/>
<dbReference type="HOGENOM" id="CLU_2036214_0_0_5"/>
<dbReference type="SMART" id="SM00419">
    <property type="entry name" value="HTH_CRP"/>
    <property type="match status" value="1"/>
</dbReference>
<keyword evidence="3" id="KW-1185">Reference proteome</keyword>